<dbReference type="EMBL" id="AUZY01010713">
    <property type="protein sequence ID" value="EQD37545.1"/>
    <property type="molecule type" value="Genomic_DNA"/>
</dbReference>
<evidence type="ECO:0000256" key="2">
    <source>
        <dbReference type="ARBA" id="ARBA00007599"/>
    </source>
</evidence>
<evidence type="ECO:0000256" key="4">
    <source>
        <dbReference type="ARBA" id="ARBA00022490"/>
    </source>
</evidence>
<evidence type="ECO:0000256" key="1">
    <source>
        <dbReference type="ARBA" id="ARBA00004496"/>
    </source>
</evidence>
<comment type="subcellular location">
    <subcellularLocation>
        <location evidence="1">Cytoplasm</location>
    </subcellularLocation>
</comment>
<evidence type="ECO:0000256" key="6">
    <source>
        <dbReference type="ARBA" id="ARBA00022723"/>
    </source>
</evidence>
<dbReference type="PANTHER" id="PTHR33540:SF2">
    <property type="entry name" value="TRNA THREONYLCARBAMOYLADENOSINE BIOSYNTHESIS PROTEIN TSAE"/>
    <property type="match status" value="1"/>
</dbReference>
<feature type="region of interest" description="Disordered" evidence="11">
    <location>
        <begin position="1"/>
        <end position="25"/>
    </location>
</feature>
<dbReference type="Pfam" id="PF02367">
    <property type="entry name" value="TsaE"/>
    <property type="match status" value="1"/>
</dbReference>
<dbReference type="InterPro" id="IPR003442">
    <property type="entry name" value="T6A_TsaE"/>
</dbReference>
<evidence type="ECO:0000256" key="5">
    <source>
        <dbReference type="ARBA" id="ARBA00022694"/>
    </source>
</evidence>
<feature type="non-terminal residue" evidence="12">
    <location>
        <position position="113"/>
    </location>
</feature>
<dbReference type="Gene3D" id="3.40.50.300">
    <property type="entry name" value="P-loop containing nucleotide triphosphate hydrolases"/>
    <property type="match status" value="1"/>
</dbReference>
<gene>
    <name evidence="12" type="ORF">B1B_16111</name>
</gene>
<dbReference type="GO" id="GO:0046872">
    <property type="term" value="F:metal ion binding"/>
    <property type="evidence" value="ECO:0007669"/>
    <property type="project" value="UniProtKB-KW"/>
</dbReference>
<dbReference type="GO" id="GO:0002949">
    <property type="term" value="P:tRNA threonylcarbamoyladenosine modification"/>
    <property type="evidence" value="ECO:0007669"/>
    <property type="project" value="InterPro"/>
</dbReference>
<keyword evidence="5" id="KW-0819">tRNA processing</keyword>
<organism evidence="12">
    <name type="scientific">mine drainage metagenome</name>
    <dbReference type="NCBI Taxonomy" id="410659"/>
    <lineage>
        <taxon>unclassified sequences</taxon>
        <taxon>metagenomes</taxon>
        <taxon>ecological metagenomes</taxon>
    </lineage>
</organism>
<keyword evidence="9" id="KW-0460">Magnesium</keyword>
<evidence type="ECO:0000256" key="11">
    <source>
        <dbReference type="SAM" id="MobiDB-lite"/>
    </source>
</evidence>
<dbReference type="SUPFAM" id="SSF52540">
    <property type="entry name" value="P-loop containing nucleoside triphosphate hydrolases"/>
    <property type="match status" value="1"/>
</dbReference>
<dbReference type="PANTHER" id="PTHR33540">
    <property type="entry name" value="TRNA THREONYLCARBAMOYLADENOSINE BIOSYNTHESIS PROTEIN TSAE"/>
    <property type="match status" value="1"/>
</dbReference>
<evidence type="ECO:0000313" key="12">
    <source>
        <dbReference type="EMBL" id="EQD37545.1"/>
    </source>
</evidence>
<evidence type="ECO:0000256" key="9">
    <source>
        <dbReference type="ARBA" id="ARBA00022842"/>
    </source>
</evidence>
<dbReference type="GO" id="GO:0005524">
    <property type="term" value="F:ATP binding"/>
    <property type="evidence" value="ECO:0007669"/>
    <property type="project" value="UniProtKB-KW"/>
</dbReference>
<comment type="caution">
    <text evidence="12">The sequence shown here is derived from an EMBL/GenBank/DDBJ whole genome shotgun (WGS) entry which is preliminary data.</text>
</comment>
<evidence type="ECO:0000256" key="10">
    <source>
        <dbReference type="ARBA" id="ARBA00032441"/>
    </source>
</evidence>
<evidence type="ECO:0000256" key="3">
    <source>
        <dbReference type="ARBA" id="ARBA00019010"/>
    </source>
</evidence>
<accession>T1A6R3</accession>
<keyword evidence="7" id="KW-0547">Nucleotide-binding</keyword>
<protein>
    <recommendedName>
        <fullName evidence="3">tRNA threonylcarbamoyladenosine biosynthesis protein TsaE</fullName>
    </recommendedName>
    <alternativeName>
        <fullName evidence="10">t(6)A37 threonylcarbamoyladenosine biosynthesis protein TsaE</fullName>
    </alternativeName>
</protein>
<keyword evidence="8" id="KW-0067">ATP-binding</keyword>
<proteinExistence type="inferred from homology"/>
<dbReference type="GO" id="GO:0005737">
    <property type="term" value="C:cytoplasm"/>
    <property type="evidence" value="ECO:0007669"/>
    <property type="project" value="UniProtKB-SubCell"/>
</dbReference>
<comment type="similarity">
    <text evidence="2">Belongs to the TsaE family.</text>
</comment>
<evidence type="ECO:0000256" key="7">
    <source>
        <dbReference type="ARBA" id="ARBA00022741"/>
    </source>
</evidence>
<keyword evidence="4" id="KW-0963">Cytoplasm</keyword>
<dbReference type="InterPro" id="IPR027417">
    <property type="entry name" value="P-loop_NTPase"/>
</dbReference>
<dbReference type="AlphaFoldDB" id="T1A6R3"/>
<sequence length="113" mass="11794">MDFNTTELATGAGTPQSLLANSPQETSLVGHRIGARLRPGDCLALHGGLGAGKTTLAQGVVAGAGGGQDVRSPTFLLHAVHRGRITVHHLDLYRLPPGVDLRTLGLDELLEQD</sequence>
<keyword evidence="6" id="KW-0479">Metal-binding</keyword>
<reference evidence="12" key="1">
    <citation type="submission" date="2013-08" db="EMBL/GenBank/DDBJ databases">
        <authorList>
            <person name="Mendez C."/>
            <person name="Richter M."/>
            <person name="Ferrer M."/>
            <person name="Sanchez J."/>
        </authorList>
    </citation>
    <scope>NUCLEOTIDE SEQUENCE</scope>
</reference>
<name>T1A6R3_9ZZZZ</name>
<reference evidence="12" key="2">
    <citation type="journal article" date="2014" name="ISME J.">
        <title>Microbial stratification in low pH oxic and suboxic macroscopic growths along an acid mine drainage.</title>
        <authorList>
            <person name="Mendez-Garcia C."/>
            <person name="Mesa V."/>
            <person name="Sprenger R.R."/>
            <person name="Richter M."/>
            <person name="Diez M.S."/>
            <person name="Solano J."/>
            <person name="Bargiela R."/>
            <person name="Golyshina O.V."/>
            <person name="Manteca A."/>
            <person name="Ramos J.L."/>
            <person name="Gallego J.R."/>
            <person name="Llorente I."/>
            <person name="Martins Dos Santos V.A."/>
            <person name="Jensen O.N."/>
            <person name="Pelaez A.I."/>
            <person name="Sanchez J."/>
            <person name="Ferrer M."/>
        </authorList>
    </citation>
    <scope>NUCLEOTIDE SEQUENCE</scope>
</reference>
<evidence type="ECO:0000256" key="8">
    <source>
        <dbReference type="ARBA" id="ARBA00022840"/>
    </source>
</evidence>